<gene>
    <name evidence="2" type="ORF">UY3_02796</name>
</gene>
<protein>
    <submittedName>
        <fullName evidence="2">Importin-11</fullName>
    </submittedName>
</protein>
<dbReference type="eggNOG" id="KOG1993">
    <property type="taxonomic scope" value="Eukaryota"/>
</dbReference>
<accession>M7BVY1</accession>
<feature type="region of interest" description="Disordered" evidence="1">
    <location>
        <begin position="42"/>
        <end position="72"/>
    </location>
</feature>
<sequence>MHRSPLVDPPVVENVLKVNPALGPQMFQPLLPSVFRGIIEGEVEEKSGGGSDMAPDAVQGKRKSHPPQPSRD</sequence>
<dbReference type="Proteomes" id="UP000031443">
    <property type="component" value="Unassembled WGS sequence"/>
</dbReference>
<dbReference type="EMBL" id="KB515140">
    <property type="protein sequence ID" value="EMP39975.1"/>
    <property type="molecule type" value="Genomic_DNA"/>
</dbReference>
<keyword evidence="3" id="KW-1185">Reference proteome</keyword>
<organism evidence="2 3">
    <name type="scientific">Chelonia mydas</name>
    <name type="common">Green sea-turtle</name>
    <name type="synonym">Chelonia agassizi</name>
    <dbReference type="NCBI Taxonomy" id="8469"/>
    <lineage>
        <taxon>Eukaryota</taxon>
        <taxon>Metazoa</taxon>
        <taxon>Chordata</taxon>
        <taxon>Craniata</taxon>
        <taxon>Vertebrata</taxon>
        <taxon>Euteleostomi</taxon>
        <taxon>Archelosauria</taxon>
        <taxon>Testudinata</taxon>
        <taxon>Testudines</taxon>
        <taxon>Cryptodira</taxon>
        <taxon>Durocryptodira</taxon>
        <taxon>Americhelydia</taxon>
        <taxon>Chelonioidea</taxon>
        <taxon>Cheloniidae</taxon>
        <taxon>Chelonia</taxon>
    </lineage>
</organism>
<name>M7BVY1_CHEMY</name>
<evidence type="ECO:0000256" key="1">
    <source>
        <dbReference type="SAM" id="MobiDB-lite"/>
    </source>
</evidence>
<evidence type="ECO:0000313" key="2">
    <source>
        <dbReference type="EMBL" id="EMP39975.1"/>
    </source>
</evidence>
<dbReference type="AlphaFoldDB" id="M7BVY1"/>
<reference evidence="3" key="1">
    <citation type="journal article" date="2013" name="Nat. Genet.">
        <title>The draft genomes of soft-shell turtle and green sea turtle yield insights into the development and evolution of the turtle-specific body plan.</title>
        <authorList>
            <person name="Wang Z."/>
            <person name="Pascual-Anaya J."/>
            <person name="Zadissa A."/>
            <person name="Li W."/>
            <person name="Niimura Y."/>
            <person name="Huang Z."/>
            <person name="Li C."/>
            <person name="White S."/>
            <person name="Xiong Z."/>
            <person name="Fang D."/>
            <person name="Wang B."/>
            <person name="Ming Y."/>
            <person name="Chen Y."/>
            <person name="Zheng Y."/>
            <person name="Kuraku S."/>
            <person name="Pignatelli M."/>
            <person name="Herrero J."/>
            <person name="Beal K."/>
            <person name="Nozawa M."/>
            <person name="Li Q."/>
            <person name="Wang J."/>
            <person name="Zhang H."/>
            <person name="Yu L."/>
            <person name="Shigenobu S."/>
            <person name="Wang J."/>
            <person name="Liu J."/>
            <person name="Flicek P."/>
            <person name="Searle S."/>
            <person name="Wang J."/>
            <person name="Kuratani S."/>
            <person name="Yin Y."/>
            <person name="Aken B."/>
            <person name="Zhang G."/>
            <person name="Irie N."/>
        </authorList>
    </citation>
    <scope>NUCLEOTIDE SEQUENCE [LARGE SCALE GENOMIC DNA]</scope>
</reference>
<dbReference type="STRING" id="8469.M7BVY1"/>
<proteinExistence type="predicted"/>
<evidence type="ECO:0000313" key="3">
    <source>
        <dbReference type="Proteomes" id="UP000031443"/>
    </source>
</evidence>